<dbReference type="PROSITE" id="PS50090">
    <property type="entry name" value="MYB_LIKE"/>
    <property type="match status" value="1"/>
</dbReference>
<feature type="domain" description="Myb-like" evidence="2">
    <location>
        <begin position="32"/>
        <end position="105"/>
    </location>
</feature>
<evidence type="ECO:0000313" key="4">
    <source>
        <dbReference type="Proteomes" id="UP000326939"/>
    </source>
</evidence>
<keyword evidence="4" id="KW-1185">Reference proteome</keyword>
<gene>
    <name evidence="3" type="ORF">DKX38_022965</name>
</gene>
<sequence length="495" mass="55498">MVSESYDDGQETQELSRPNGVCKEQALDVGGRTKTRHPRWTRQETFVLIEGKRGVENQFQRSRRSNSALGSDQIESKWDSVSSYCTQHGVNRGPVQCRKRWGNMLCDFKKIKTWDSQKMNEAESFWMMRNELRRERKLPSFFDKEVYHVLDGRVITTDAIPLSQITFKKQMDCIDRDMAATAEDKEKEEHDDTESNFDSSQCARAGHGLFLEWEQSGQEKIYWSSKKETTANGNLRKTQANPLPISSGREIVLQGELQNTVLLLFVPQSMSIWCACFAWNSTRSLGTLNLGTAKKQNLGTKTRKGSMSREGKKRRLSSDESEDPDLEDRLIKVLGRNMSMLNSQLEAQNINCQLDREQRNDHNDSLARALSKLTDAIVKIADKYSFDKPCKVELGSDQASLPDFPPNLLQCPLYIRLCIPFIYLPPSLKPGIVGVLSHHLLVSAAWSRRRRSGSVGDMAAAVPPPMTDKVAPSRSAAISAASGGSEAVTVALGSG</sequence>
<accession>A0A5N5K2P2</accession>
<organism evidence="3 4">
    <name type="scientific">Salix brachista</name>
    <dbReference type="NCBI Taxonomy" id="2182728"/>
    <lineage>
        <taxon>Eukaryota</taxon>
        <taxon>Viridiplantae</taxon>
        <taxon>Streptophyta</taxon>
        <taxon>Embryophyta</taxon>
        <taxon>Tracheophyta</taxon>
        <taxon>Spermatophyta</taxon>
        <taxon>Magnoliopsida</taxon>
        <taxon>eudicotyledons</taxon>
        <taxon>Gunneridae</taxon>
        <taxon>Pentapetalae</taxon>
        <taxon>rosids</taxon>
        <taxon>fabids</taxon>
        <taxon>Malpighiales</taxon>
        <taxon>Salicaceae</taxon>
        <taxon>Saliceae</taxon>
        <taxon>Salix</taxon>
    </lineage>
</organism>
<dbReference type="Proteomes" id="UP000326939">
    <property type="component" value="Chromosome 15"/>
</dbReference>
<protein>
    <recommendedName>
        <fullName evidence="2">Myb-like domain-containing protein</fullName>
    </recommendedName>
</protein>
<feature type="compositionally biased region" description="Basic residues" evidence="1">
    <location>
        <begin position="301"/>
        <end position="315"/>
    </location>
</feature>
<dbReference type="InterPro" id="IPR044822">
    <property type="entry name" value="Myb_DNA-bind_4"/>
</dbReference>
<dbReference type="PANTHER" id="PTHR47211:SF3">
    <property type="entry name" value="TRIHELIX TRANSCRIPTION FACTOR ASR3-LIKE"/>
    <property type="match status" value="1"/>
</dbReference>
<proteinExistence type="predicted"/>
<evidence type="ECO:0000259" key="2">
    <source>
        <dbReference type="PROSITE" id="PS50090"/>
    </source>
</evidence>
<feature type="region of interest" description="Disordered" evidence="1">
    <location>
        <begin position="296"/>
        <end position="324"/>
    </location>
</feature>
<dbReference type="PANTHER" id="PTHR47211">
    <property type="entry name" value="TRIHELIX TRANSCRIPTION FACTOR ASR3"/>
    <property type="match status" value="1"/>
</dbReference>
<dbReference type="InterPro" id="IPR001005">
    <property type="entry name" value="SANT/Myb"/>
</dbReference>
<comment type="caution">
    <text evidence="3">The sequence shown here is derived from an EMBL/GenBank/DDBJ whole genome shotgun (WGS) entry which is preliminary data.</text>
</comment>
<feature type="region of interest" description="Disordered" evidence="1">
    <location>
        <begin position="1"/>
        <end position="20"/>
    </location>
</feature>
<dbReference type="EMBL" id="VDCV01000015">
    <property type="protein sequence ID" value="KAB5525216.1"/>
    <property type="molecule type" value="Genomic_DNA"/>
</dbReference>
<dbReference type="Gene3D" id="1.10.10.60">
    <property type="entry name" value="Homeodomain-like"/>
    <property type="match status" value="1"/>
</dbReference>
<name>A0A5N5K2P2_9ROSI</name>
<dbReference type="Pfam" id="PF13837">
    <property type="entry name" value="Myb_DNA-bind_4"/>
    <property type="match status" value="1"/>
</dbReference>
<feature type="compositionally biased region" description="Acidic residues" evidence="1">
    <location>
        <begin position="1"/>
        <end position="11"/>
    </location>
</feature>
<dbReference type="AlphaFoldDB" id="A0A5N5K2P2"/>
<reference evidence="4" key="1">
    <citation type="journal article" date="2019" name="Gigascience">
        <title>De novo genome assembly of the endangered Acer yangbiense, a plant species with extremely small populations endemic to Yunnan Province, China.</title>
        <authorList>
            <person name="Yang J."/>
            <person name="Wariss H.M."/>
            <person name="Tao L."/>
            <person name="Zhang R."/>
            <person name="Yun Q."/>
            <person name="Hollingsworth P."/>
            <person name="Dao Z."/>
            <person name="Luo G."/>
            <person name="Guo H."/>
            <person name="Ma Y."/>
            <person name="Sun W."/>
        </authorList>
    </citation>
    <scope>NUCLEOTIDE SEQUENCE [LARGE SCALE GENOMIC DNA]</scope>
    <source>
        <strain evidence="4">cv. br00</strain>
    </source>
</reference>
<evidence type="ECO:0000256" key="1">
    <source>
        <dbReference type="SAM" id="MobiDB-lite"/>
    </source>
</evidence>
<evidence type="ECO:0000313" key="3">
    <source>
        <dbReference type="EMBL" id="KAB5525216.1"/>
    </source>
</evidence>